<feature type="domain" description="DUF427" evidence="1">
    <location>
        <begin position="38"/>
        <end position="113"/>
    </location>
</feature>
<keyword evidence="3" id="KW-1185">Reference proteome</keyword>
<evidence type="ECO:0000313" key="3">
    <source>
        <dbReference type="Proteomes" id="UP000295217"/>
    </source>
</evidence>
<dbReference type="Gene3D" id="2.170.150.40">
    <property type="entry name" value="Domain of unknown function (DUF427)"/>
    <property type="match status" value="1"/>
</dbReference>
<proteinExistence type="predicted"/>
<name>A0A4R5ABS3_9ACTN</name>
<reference evidence="2 3" key="1">
    <citation type="submission" date="2019-02" db="EMBL/GenBank/DDBJ databases">
        <title>Draft genome sequences of novel Actinobacteria.</title>
        <authorList>
            <person name="Sahin N."/>
            <person name="Ay H."/>
            <person name="Saygin H."/>
        </authorList>
    </citation>
    <scope>NUCLEOTIDE SEQUENCE [LARGE SCALE GENOMIC DNA]</scope>
    <source>
        <strain evidence="2 3">8K307</strain>
    </source>
</reference>
<protein>
    <submittedName>
        <fullName evidence="2">DUF427 domain-containing protein</fullName>
    </submittedName>
</protein>
<gene>
    <name evidence="2" type="ORF">E1262_11210</name>
</gene>
<dbReference type="Proteomes" id="UP000295217">
    <property type="component" value="Unassembled WGS sequence"/>
</dbReference>
<organism evidence="2 3">
    <name type="scientific">Jiangella aurantiaca</name>
    <dbReference type="NCBI Taxonomy" id="2530373"/>
    <lineage>
        <taxon>Bacteria</taxon>
        <taxon>Bacillati</taxon>
        <taxon>Actinomycetota</taxon>
        <taxon>Actinomycetes</taxon>
        <taxon>Jiangellales</taxon>
        <taxon>Jiangellaceae</taxon>
        <taxon>Jiangella</taxon>
    </lineage>
</organism>
<dbReference type="OrthoDB" id="285364at2"/>
<evidence type="ECO:0000313" key="2">
    <source>
        <dbReference type="EMBL" id="TDD69838.1"/>
    </source>
</evidence>
<dbReference type="Pfam" id="PF04248">
    <property type="entry name" value="NTP_transf_9"/>
    <property type="match status" value="1"/>
</dbReference>
<dbReference type="EMBL" id="SMLB01000012">
    <property type="protein sequence ID" value="TDD69838.1"/>
    <property type="molecule type" value="Genomic_DNA"/>
</dbReference>
<sequence>MTLTLNHGPLSADPPRQTNYTIAGPDHRLLFHRFPRRVRAVFAGETLLDTRHGMLLQETGCLPQLYVPSDDARQDLLESSDHGTCATRTTASTCARSVGGYGYSSATWSSRMPIRRGCCRRPACPTVTTSHVRTRATIFSNRVRRGPSAPTRAPLDIGHCAWAAG</sequence>
<dbReference type="AlphaFoldDB" id="A0A4R5ABS3"/>
<comment type="caution">
    <text evidence="2">The sequence shown here is derived from an EMBL/GenBank/DDBJ whole genome shotgun (WGS) entry which is preliminary data.</text>
</comment>
<evidence type="ECO:0000259" key="1">
    <source>
        <dbReference type="Pfam" id="PF04248"/>
    </source>
</evidence>
<accession>A0A4R5ABS3</accession>
<dbReference type="InterPro" id="IPR038694">
    <property type="entry name" value="DUF427_sf"/>
</dbReference>
<dbReference type="InterPro" id="IPR007361">
    <property type="entry name" value="DUF427"/>
</dbReference>